<dbReference type="InterPro" id="IPR037291">
    <property type="entry name" value="DUF4139"/>
</dbReference>
<organism evidence="3">
    <name type="scientific">Rhodanobacter sp. FW102-FHT14D07</name>
    <dbReference type="NCBI Taxonomy" id="3351462"/>
    <lineage>
        <taxon>Bacteria</taxon>
        <taxon>Pseudomonadati</taxon>
        <taxon>Pseudomonadota</taxon>
        <taxon>Gammaproteobacteria</taxon>
        <taxon>Lysobacterales</taxon>
        <taxon>Rhodanobacteraceae</taxon>
        <taxon>Rhodanobacter</taxon>
    </lineage>
</organism>
<dbReference type="PANTHER" id="PTHR38075">
    <property type="entry name" value="DUF4139 DOMAIN-CONTAINING PROTEIN"/>
    <property type="match status" value="1"/>
</dbReference>
<name>A0AB74UR86_9GAMM</name>
<feature type="chain" id="PRO_5044490640" evidence="1">
    <location>
        <begin position="23"/>
        <end position="484"/>
    </location>
</feature>
<dbReference type="EMBL" id="CP170721">
    <property type="protein sequence ID" value="XIA19278.1"/>
    <property type="molecule type" value="Genomic_DNA"/>
</dbReference>
<reference evidence="3" key="1">
    <citation type="submission" date="2024-10" db="EMBL/GenBank/DDBJ databases">
        <authorList>
            <person name="Lesea H.P."/>
            <person name="Kuehl J.V."/>
            <person name="Chandonia J.-M."/>
        </authorList>
    </citation>
    <scope>NUCLEOTIDE SEQUENCE</scope>
    <source>
        <strain evidence="3">FW102-FHT14D07</strain>
    </source>
</reference>
<evidence type="ECO:0000259" key="2">
    <source>
        <dbReference type="Pfam" id="PF13598"/>
    </source>
</evidence>
<evidence type="ECO:0000256" key="1">
    <source>
        <dbReference type="SAM" id="SignalP"/>
    </source>
</evidence>
<dbReference type="PANTHER" id="PTHR38075:SF1">
    <property type="entry name" value="DUF4139 DOMAIN-CONTAINING PROTEIN"/>
    <property type="match status" value="1"/>
</dbReference>
<keyword evidence="1" id="KW-0732">Signal</keyword>
<gene>
    <name evidence="3" type="ORF">ACFYG5_03795</name>
</gene>
<dbReference type="RefSeq" id="WP_395119544.1">
    <property type="nucleotide sequence ID" value="NZ_CP170721.1"/>
</dbReference>
<protein>
    <submittedName>
        <fullName evidence="3">DUF4139 domain-containing protein</fullName>
    </submittedName>
</protein>
<dbReference type="AlphaFoldDB" id="A0AB74UR86"/>
<sequence length="484" mass="51687">MTTARHLLAFACLTALAGTANAQTADSTALSLYRSDNPSLYASQGGDVDAGYAVVREQRALTLAAGTHDVTIGNLPNALDAEALALAFPDNDATVISQRLLLAQGNDGALSGLVGQEVNVLGSNGESLANGTLLRAGNGLLVRGVSGVSGTTLVRDYAAVRSNGGSFPLGSSLSLRVDAARAGRARAVLSYPTAGLGWRAAYVATLQPGNACRMQFESRASIANRSGRDWQDAQLTLIAGEPNMARDSGPRPMMAMARGYSAKAEAMPQQDSLGDYRSFTLPDKVSLPDGSVSQVPLYATRTMDCERTTLLENGNAFEPQQPVIQRDFQQGVGAIVSTLQLKAFDSLPAGYLRVLQHDRHGVPQFIGEGRINDTPKGSDATITLGTPFDLRAERTRTSFHVDKDGRTLDEAFRIELSNAGDSARTVTVREHPSRWREWKLVSSSSKPAQQDADTLEFRVEVPANGKATLSYAVRYSWTADQQPQ</sequence>
<dbReference type="Pfam" id="PF13598">
    <property type="entry name" value="DUF4139"/>
    <property type="match status" value="1"/>
</dbReference>
<proteinExistence type="predicted"/>
<evidence type="ECO:0000313" key="3">
    <source>
        <dbReference type="EMBL" id="XIA19278.1"/>
    </source>
</evidence>
<feature type="domain" description="DUF4139" evidence="2">
    <location>
        <begin position="189"/>
        <end position="477"/>
    </location>
</feature>
<accession>A0AB74UR86</accession>
<feature type="signal peptide" evidence="1">
    <location>
        <begin position="1"/>
        <end position="22"/>
    </location>
</feature>